<feature type="chain" id="PRO_5012812353" evidence="2">
    <location>
        <begin position="18"/>
        <end position="335"/>
    </location>
</feature>
<evidence type="ECO:0000256" key="2">
    <source>
        <dbReference type="SAM" id="SignalP"/>
    </source>
</evidence>
<gene>
    <name evidence="3" type="primary">RAD17</name>
    <name evidence="3" type="ORF">AWC38_SpisGene8991</name>
</gene>
<feature type="compositionally biased region" description="Acidic residues" evidence="1">
    <location>
        <begin position="322"/>
        <end position="335"/>
    </location>
</feature>
<sequence>WVLISLIWQFLLQTGNSDITLDKIVYEDGGIKCRVTRKLTSNAVHFRDLTKKWYLLFSWSKTSSSGVAQYHHGNQSVTADMVDLGVNAVLKDEKSQAEATDGTDALICAEVNHKVTVEHYLADRGYGRPTKTTPIPASIVATLVESKGGVVSCRFTRKKKDDQMVDFTKTWYLVYAGGPMSGDKIGIHSTTPKTSPQKMDVCEIGELGVEEESFALVQAHDYHCPSLVLQTEVLPYLAITDVPLRTPGQISFLQAISNFRKSKQSFRGSTDTLEEKDCGMNSDNDDDILASSQPRGNTIQGANKCLVMGEECDSQGTSQMLQDDDNAIEDFDDED</sequence>
<feature type="signal peptide" evidence="2">
    <location>
        <begin position="1"/>
        <end position="17"/>
    </location>
</feature>
<dbReference type="STRING" id="50429.A0A2B4SB33"/>
<name>A0A2B4SB33_STYPI</name>
<keyword evidence="4" id="KW-1185">Reference proteome</keyword>
<dbReference type="Proteomes" id="UP000225706">
    <property type="component" value="Unassembled WGS sequence"/>
</dbReference>
<reference evidence="4" key="1">
    <citation type="journal article" date="2017" name="bioRxiv">
        <title>Comparative analysis of the genomes of Stylophora pistillata and Acropora digitifera provides evidence for extensive differences between species of corals.</title>
        <authorList>
            <person name="Voolstra C.R."/>
            <person name="Li Y."/>
            <person name="Liew Y.J."/>
            <person name="Baumgarten S."/>
            <person name="Zoccola D."/>
            <person name="Flot J.-F."/>
            <person name="Tambutte S."/>
            <person name="Allemand D."/>
            <person name="Aranda M."/>
        </authorList>
    </citation>
    <scope>NUCLEOTIDE SEQUENCE [LARGE SCALE GENOMIC DNA]</scope>
</reference>
<evidence type="ECO:0000313" key="4">
    <source>
        <dbReference type="Proteomes" id="UP000225706"/>
    </source>
</evidence>
<feature type="region of interest" description="Disordered" evidence="1">
    <location>
        <begin position="314"/>
        <end position="335"/>
    </location>
</feature>
<keyword evidence="2" id="KW-0732">Signal</keyword>
<feature type="non-terminal residue" evidence="3">
    <location>
        <position position="1"/>
    </location>
</feature>
<feature type="region of interest" description="Disordered" evidence="1">
    <location>
        <begin position="264"/>
        <end position="285"/>
    </location>
</feature>
<dbReference type="AlphaFoldDB" id="A0A2B4SB33"/>
<evidence type="ECO:0000256" key="1">
    <source>
        <dbReference type="SAM" id="MobiDB-lite"/>
    </source>
</evidence>
<dbReference type="OrthoDB" id="5977345at2759"/>
<organism evidence="3 4">
    <name type="scientific">Stylophora pistillata</name>
    <name type="common">Smooth cauliflower coral</name>
    <dbReference type="NCBI Taxonomy" id="50429"/>
    <lineage>
        <taxon>Eukaryota</taxon>
        <taxon>Metazoa</taxon>
        <taxon>Cnidaria</taxon>
        <taxon>Anthozoa</taxon>
        <taxon>Hexacorallia</taxon>
        <taxon>Scleractinia</taxon>
        <taxon>Astrocoeniina</taxon>
        <taxon>Pocilloporidae</taxon>
        <taxon>Stylophora</taxon>
    </lineage>
</organism>
<comment type="caution">
    <text evidence="3">The sequence shown here is derived from an EMBL/GenBank/DDBJ whole genome shotgun (WGS) entry which is preliminary data.</text>
</comment>
<evidence type="ECO:0000313" key="3">
    <source>
        <dbReference type="EMBL" id="PFX26309.1"/>
    </source>
</evidence>
<dbReference type="EMBL" id="LSMT01000129">
    <property type="protein sequence ID" value="PFX26309.1"/>
    <property type="molecule type" value="Genomic_DNA"/>
</dbReference>
<proteinExistence type="predicted"/>
<accession>A0A2B4SB33</accession>
<protein>
    <submittedName>
        <fullName evidence="3">Cell cycle checkpoint protein RAD17</fullName>
    </submittedName>
</protein>